<comment type="caution">
    <text evidence="1">The sequence shown here is derived from an EMBL/GenBank/DDBJ whole genome shotgun (WGS) entry which is preliminary data.</text>
</comment>
<dbReference type="Gene3D" id="2.60.40.3910">
    <property type="entry name" value="Inclusion body protein"/>
    <property type="match status" value="1"/>
</dbReference>
<sequence length="173" mass="19740">MGAKAVNDNQGIVDILMIVDAETLVQQYPKGTADNPTVVPEPLIYLVTDSQYVDFGQASKELKINIKTLDEIRWRSTTLSMNSSYYSLLYKFELKNGDPIISTPVPLLAKVQVPLPDMSNPTVPKTQEVENYFWSSTSLSEGEITYTFYFMILDRDNNPLGYYYWDPFIKITK</sequence>
<dbReference type="Pfam" id="PF12306">
    <property type="entry name" value="PixA"/>
    <property type="match status" value="1"/>
</dbReference>
<dbReference type="RefSeq" id="WP_408075936.1">
    <property type="nucleotide sequence ID" value="NZ_JBELQB010000014.1"/>
</dbReference>
<proteinExistence type="predicted"/>
<reference evidence="1 2" key="1">
    <citation type="submission" date="2024-06" db="EMBL/GenBank/DDBJ databases">
        <authorList>
            <person name="Kaempfer P."/>
            <person name="Viver T."/>
        </authorList>
    </citation>
    <scope>NUCLEOTIDE SEQUENCE [LARGE SCALE GENOMIC DNA]</scope>
    <source>
        <strain evidence="1 2">ST-75</strain>
    </source>
</reference>
<dbReference type="EMBL" id="JBELQB010000014">
    <property type="protein sequence ID" value="MFL9838992.1"/>
    <property type="molecule type" value="Genomic_DNA"/>
</dbReference>
<gene>
    <name evidence="1" type="ORF">ABS768_15900</name>
</gene>
<organism evidence="1 2">
    <name type="scientific">Flavobacterium rhizophilum</name>
    <dbReference type="NCBI Taxonomy" id="3163296"/>
    <lineage>
        <taxon>Bacteria</taxon>
        <taxon>Pseudomonadati</taxon>
        <taxon>Bacteroidota</taxon>
        <taxon>Flavobacteriia</taxon>
        <taxon>Flavobacteriales</taxon>
        <taxon>Flavobacteriaceae</taxon>
        <taxon>Flavobacterium</taxon>
    </lineage>
</organism>
<dbReference type="Proteomes" id="UP001629059">
    <property type="component" value="Unassembled WGS sequence"/>
</dbReference>
<protein>
    <submittedName>
        <fullName evidence="1">AidA/PixA family protein</fullName>
    </submittedName>
</protein>
<dbReference type="InterPro" id="IPR038712">
    <property type="entry name" value="PixA-like_sf"/>
</dbReference>
<evidence type="ECO:0000313" key="1">
    <source>
        <dbReference type="EMBL" id="MFL9838992.1"/>
    </source>
</evidence>
<dbReference type="InterPro" id="IPR021087">
    <property type="entry name" value="Uncharacterised_PixA/AidA"/>
</dbReference>
<keyword evidence="2" id="KW-1185">Reference proteome</keyword>
<name>A0ABW8YGI7_9FLAO</name>
<accession>A0ABW8YGI7</accession>
<evidence type="ECO:0000313" key="2">
    <source>
        <dbReference type="Proteomes" id="UP001629059"/>
    </source>
</evidence>